<evidence type="ECO:0000313" key="3">
    <source>
        <dbReference type="Proteomes" id="UP000001610"/>
    </source>
</evidence>
<feature type="compositionally biased region" description="Polar residues" evidence="1">
    <location>
        <begin position="663"/>
        <end position="685"/>
    </location>
</feature>
<feature type="compositionally biased region" description="Low complexity" evidence="1">
    <location>
        <begin position="244"/>
        <end position="260"/>
    </location>
</feature>
<accession>G3JQX5</accession>
<reference evidence="2 3" key="1">
    <citation type="journal article" date="2011" name="Genome Biol.">
        <title>Genome sequence of the insect pathogenic fungus Cordyceps militaris, a valued traditional Chinese medicine.</title>
        <authorList>
            <person name="Zheng P."/>
            <person name="Xia Y."/>
            <person name="Xiao G."/>
            <person name="Xiong C."/>
            <person name="Hu X."/>
            <person name="Zhang S."/>
            <person name="Zheng H."/>
            <person name="Huang Y."/>
            <person name="Zhou Y."/>
            <person name="Wang S."/>
            <person name="Zhao G.P."/>
            <person name="Liu X."/>
            <person name="St Leger R.J."/>
            <person name="Wang C."/>
        </authorList>
    </citation>
    <scope>NUCLEOTIDE SEQUENCE [LARGE SCALE GENOMIC DNA]</scope>
    <source>
        <strain evidence="2 3">CM01</strain>
    </source>
</reference>
<proteinExistence type="predicted"/>
<feature type="compositionally biased region" description="Low complexity" evidence="1">
    <location>
        <begin position="747"/>
        <end position="762"/>
    </location>
</feature>
<dbReference type="InParanoid" id="G3JQX5"/>
<feature type="region of interest" description="Disordered" evidence="1">
    <location>
        <begin position="283"/>
        <end position="310"/>
    </location>
</feature>
<dbReference type="OMA" id="GPLYILQ"/>
<feature type="region of interest" description="Disordered" evidence="1">
    <location>
        <begin position="18"/>
        <end position="38"/>
    </location>
</feature>
<organism evidence="2 3">
    <name type="scientific">Cordyceps militaris (strain CM01)</name>
    <name type="common">Caterpillar fungus</name>
    <dbReference type="NCBI Taxonomy" id="983644"/>
    <lineage>
        <taxon>Eukaryota</taxon>
        <taxon>Fungi</taxon>
        <taxon>Dikarya</taxon>
        <taxon>Ascomycota</taxon>
        <taxon>Pezizomycotina</taxon>
        <taxon>Sordariomycetes</taxon>
        <taxon>Hypocreomycetidae</taxon>
        <taxon>Hypocreales</taxon>
        <taxon>Cordycipitaceae</taxon>
        <taxon>Cordyceps</taxon>
    </lineage>
</organism>
<dbReference type="VEuPathDB" id="FungiDB:CCM_07671"/>
<sequence>MHARTTLSTKILYLQPVPQSSSFPPPHPPVDAATHASPSKQMQLLPKNIACSLSCPSPVQSAKPFLVPVRIDQSAANLFIPESDFHSPTISPNQYLRFSFPRLAPSRSCTLNRIAPSRTHKGFYRHSLTHLRIAIFASAPRLTPLEMDAAQLPPLQFEDGPLQIVLLPSLDDGDAGSFDDPFADYFSRDPDDHSNKTETAHRNKSTPELEPPQPTHQLLTETLPSTAYQPTPRMSQQRQHQDNAPAQHAFQQPASQQQPQHLQYAEPLLELDPIHHRRQLSLPDSEHDVETPHDWQDSPSTADESAPEHPIPAFQGAFAESLREATEGTAVQKPRLQEMDAKSRRERLLSQGKDEDPFDIKWRYRPGQTQHEVMKLVAQISFGVYLMFNGMANSNAQVIGILQGHIDEIDEFLEVALEDLKQAVEDLTKRIQHLKLPMENITVFEQLLEDRKFRAEILDGNERIDGILTRTNAAMRQWDDDIEAGLRGSTVFASWLNDQAGGDWRHEQPDLVDVYDAMKGNTEGWQNAFEDMNNRAQEINSLIMTLMTIITEMESKAGEVSRRTWTSVAPFSTPTGTIQSTSTRNTVKGASPSPPPSRNSHAKSSNHSGHQTYVPNHLSLTPNESNQGDEDDDDEEFDDDTFFPLPGGLPLLPPTTNRHRENSSISSKPRSEPVTDSPTIHQQEMSPKRLRSSAPAEDTSLYILQPRTYTPQPPAPVPSPMLIATPSSAEPPPLRKRPSLRNRILNPPTSIQIPPTSTPDSPLYVPSSHFGTPRTTSSMHDLRSPDTGYTRAPPRPRMTSPLDTPTSDLRTFTPSPFSDHHSFQPVRASPHSPLQQRPHTATGPHRPVTAQTAHKPTPLGAMTNASNVPVARPPMDRVNTTSGLSHHTERQLKKKKSAFGWIKKAFTMDEDERAAFESRKAAGGPQPPYYDPNTPRFLDGKRIR</sequence>
<dbReference type="KEGG" id="cmt:CCM_07671"/>
<feature type="compositionally biased region" description="Polar residues" evidence="1">
    <location>
        <begin position="598"/>
        <end position="626"/>
    </location>
</feature>
<dbReference type="EMBL" id="JH126404">
    <property type="protein sequence ID" value="EGX89419.1"/>
    <property type="molecule type" value="Genomic_DNA"/>
</dbReference>
<name>G3JQX5_CORMM</name>
<dbReference type="eggNOG" id="ENOG502S1K8">
    <property type="taxonomic scope" value="Eukaryota"/>
</dbReference>
<dbReference type="HOGENOM" id="CLU_010732_0_0_1"/>
<evidence type="ECO:0000256" key="1">
    <source>
        <dbReference type="SAM" id="MobiDB-lite"/>
    </source>
</evidence>
<gene>
    <name evidence="2" type="ORF">CCM_07671</name>
</gene>
<feature type="compositionally biased region" description="Polar residues" evidence="1">
    <location>
        <begin position="801"/>
        <end position="816"/>
    </location>
</feature>
<feature type="region of interest" description="Disordered" evidence="1">
    <location>
        <begin position="556"/>
        <end position="895"/>
    </location>
</feature>
<feature type="region of interest" description="Disordered" evidence="1">
    <location>
        <begin position="178"/>
        <end position="260"/>
    </location>
</feature>
<keyword evidence="3" id="KW-1185">Reference proteome</keyword>
<feature type="compositionally biased region" description="Basic and acidic residues" evidence="1">
    <location>
        <begin position="284"/>
        <end position="296"/>
    </location>
</feature>
<feature type="compositionally biased region" description="Basic and acidic residues" evidence="1">
    <location>
        <begin position="186"/>
        <end position="207"/>
    </location>
</feature>
<feature type="compositionally biased region" description="Polar residues" evidence="1">
    <location>
        <begin position="563"/>
        <end position="588"/>
    </location>
</feature>
<feature type="compositionally biased region" description="Polar residues" evidence="1">
    <location>
        <begin position="215"/>
        <end position="238"/>
    </location>
</feature>
<feature type="compositionally biased region" description="Acidic residues" evidence="1">
    <location>
        <begin position="627"/>
        <end position="641"/>
    </location>
</feature>
<dbReference type="RefSeq" id="XP_006672874.1">
    <property type="nucleotide sequence ID" value="XM_006672811.1"/>
</dbReference>
<feature type="region of interest" description="Disordered" evidence="1">
    <location>
        <begin position="914"/>
        <end position="944"/>
    </location>
</feature>
<feature type="compositionally biased region" description="Polar residues" evidence="1">
    <location>
        <begin position="769"/>
        <end position="779"/>
    </location>
</feature>
<dbReference type="AlphaFoldDB" id="G3JQX5"/>
<protein>
    <submittedName>
        <fullName evidence="2">Uncharacterized protein</fullName>
    </submittedName>
</protein>
<dbReference type="Proteomes" id="UP000001610">
    <property type="component" value="Unassembled WGS sequence"/>
</dbReference>
<evidence type="ECO:0000313" key="2">
    <source>
        <dbReference type="EMBL" id="EGX89419.1"/>
    </source>
</evidence>
<dbReference type="GeneID" id="18169681"/>
<dbReference type="OrthoDB" id="5389734at2759"/>